<dbReference type="EMBL" id="JAYXHS010000001">
    <property type="protein sequence ID" value="MEC5385184.1"/>
    <property type="molecule type" value="Genomic_DNA"/>
</dbReference>
<evidence type="ECO:0000256" key="5">
    <source>
        <dbReference type="ARBA" id="ARBA00022679"/>
    </source>
</evidence>
<feature type="binding site" evidence="7">
    <location>
        <begin position="61"/>
        <end position="63"/>
    </location>
    <ligand>
        <name>5-amino-6-(D-ribitylamino)uracil</name>
        <dbReference type="ChEBI" id="CHEBI:15934"/>
    </ligand>
</feature>
<feature type="binding site" evidence="7">
    <location>
        <position position="27"/>
    </location>
    <ligand>
        <name>5-amino-6-(D-ribitylamino)uracil</name>
        <dbReference type="ChEBI" id="CHEBI:15934"/>
    </ligand>
</feature>
<sequence length="167" mass="17978">MNQSFQNTSSSLASAGSTRIAFISSSWHRDIVLKARDALLAEFASSGLSESQVEQFEVPGAFEIPLLAKKLARSGRYAAVVACGFVVDGGIYRHEFVASAVIDGLMRVQLETDVPVLSAVLTPHAFHDHAEHQRFFAEHFVTKGTEVARACLETIAAHHAISKLAGA</sequence>
<evidence type="ECO:0000256" key="4">
    <source>
        <dbReference type="ARBA" id="ARBA00022619"/>
    </source>
</evidence>
<dbReference type="GO" id="GO:0000906">
    <property type="term" value="F:6,7-dimethyl-8-ribityllumazine synthase activity"/>
    <property type="evidence" value="ECO:0007669"/>
    <property type="project" value="UniProtKB-EC"/>
</dbReference>
<feature type="binding site" evidence="7">
    <location>
        <begin position="85"/>
        <end position="87"/>
    </location>
    <ligand>
        <name>5-amino-6-(D-ribitylamino)uracil</name>
        <dbReference type="ChEBI" id="CHEBI:15934"/>
    </ligand>
</feature>
<dbReference type="InterPro" id="IPR034964">
    <property type="entry name" value="LS"/>
</dbReference>
<comment type="similarity">
    <text evidence="2 7">Belongs to the DMRL synthase family.</text>
</comment>
<name>A0ABU6K0R7_9RHOO</name>
<dbReference type="Gene3D" id="3.40.50.960">
    <property type="entry name" value="Lumazine/riboflavin synthase"/>
    <property type="match status" value="1"/>
</dbReference>
<comment type="pathway">
    <text evidence="1 7">Cofactor biosynthesis; riboflavin biosynthesis; riboflavin from 2-hydroxy-3-oxobutyl phosphate and 5-amino-6-(D-ribitylamino)uracil: step 1/2.</text>
</comment>
<evidence type="ECO:0000256" key="7">
    <source>
        <dbReference type="HAMAP-Rule" id="MF_00178"/>
    </source>
</evidence>
<evidence type="ECO:0000313" key="8">
    <source>
        <dbReference type="EMBL" id="MEC5385184.1"/>
    </source>
</evidence>
<keyword evidence="4 7" id="KW-0686">Riboflavin biosynthesis</keyword>
<dbReference type="SUPFAM" id="SSF52121">
    <property type="entry name" value="Lumazine synthase"/>
    <property type="match status" value="1"/>
</dbReference>
<evidence type="ECO:0000256" key="3">
    <source>
        <dbReference type="ARBA" id="ARBA00012664"/>
    </source>
</evidence>
<dbReference type="InterPro" id="IPR036467">
    <property type="entry name" value="LS/RS_sf"/>
</dbReference>
<dbReference type="InterPro" id="IPR002180">
    <property type="entry name" value="LS/RS"/>
</dbReference>
<keyword evidence="9" id="KW-1185">Reference proteome</keyword>
<comment type="caution">
    <text evidence="8">The sequence shown here is derived from an EMBL/GenBank/DDBJ whole genome shotgun (WGS) entry which is preliminary data.</text>
</comment>
<evidence type="ECO:0000256" key="2">
    <source>
        <dbReference type="ARBA" id="ARBA00007424"/>
    </source>
</evidence>
<dbReference type="NCBIfam" id="NF009084">
    <property type="entry name" value="PRK12419.1"/>
    <property type="match status" value="1"/>
</dbReference>
<feature type="active site" description="Proton donor" evidence="7">
    <location>
        <position position="93"/>
    </location>
</feature>
<comment type="caution">
    <text evidence="7">Lacks conserved residue(s) required for the propagation of feature annotation.</text>
</comment>
<dbReference type="PANTHER" id="PTHR21058:SF0">
    <property type="entry name" value="6,7-DIMETHYL-8-RIBITYLLUMAZINE SYNTHASE"/>
    <property type="match status" value="1"/>
</dbReference>
<protein>
    <recommendedName>
        <fullName evidence="3 7">6,7-dimethyl-8-ribityllumazine synthase</fullName>
        <shortName evidence="7">DMRL synthase</shortName>
        <shortName evidence="7">LS</shortName>
        <shortName evidence="7">Lumazine synthase</shortName>
        <ecNumber evidence="3 7">2.5.1.78</ecNumber>
    </recommendedName>
</protein>
<dbReference type="PANTHER" id="PTHR21058">
    <property type="entry name" value="6,7-DIMETHYL-8-RIBITYLLUMAZINE SYNTHASE DMRL SYNTHASE LUMAZINE SYNTHASE"/>
    <property type="match status" value="1"/>
</dbReference>
<comment type="function">
    <text evidence="7">Catalyzes the formation of 6,7-dimethyl-8-ribityllumazine by condensation of 5-amino-6-(D-ribitylamino)uracil with 3,4-dihydroxy-2-butanone 4-phosphate. This is the penultimate step in the biosynthesis of riboflavin.</text>
</comment>
<feature type="binding site" evidence="7">
    <location>
        <position position="132"/>
    </location>
    <ligand>
        <name>(2S)-2-hydroxy-3-oxobutyl phosphate</name>
        <dbReference type="ChEBI" id="CHEBI:58830"/>
    </ligand>
</feature>
<proteinExistence type="inferred from homology"/>
<reference evidence="8 9" key="1">
    <citation type="submission" date="2024-01" db="EMBL/GenBank/DDBJ databases">
        <title>Uliginosibacterium soil sp. nov.</title>
        <authorList>
            <person name="Lv Y."/>
        </authorList>
    </citation>
    <scope>NUCLEOTIDE SEQUENCE [LARGE SCALE GENOMIC DNA]</scope>
    <source>
        <strain evidence="8 9">H3</strain>
    </source>
</reference>
<evidence type="ECO:0000256" key="6">
    <source>
        <dbReference type="ARBA" id="ARBA00048785"/>
    </source>
</evidence>
<feature type="binding site" evidence="7">
    <location>
        <position position="118"/>
    </location>
    <ligand>
        <name>5-amino-6-(D-ribitylamino)uracil</name>
        <dbReference type="ChEBI" id="CHEBI:15934"/>
    </ligand>
</feature>
<dbReference type="HAMAP" id="MF_00178">
    <property type="entry name" value="Lumazine_synth"/>
    <property type="match status" value="1"/>
</dbReference>
<accession>A0ABU6K0R7</accession>
<dbReference type="Pfam" id="PF00885">
    <property type="entry name" value="DMRL_synthase"/>
    <property type="match status" value="1"/>
</dbReference>
<dbReference type="RefSeq" id="WP_327598145.1">
    <property type="nucleotide sequence ID" value="NZ_JAYXHS010000001.1"/>
</dbReference>
<dbReference type="Proteomes" id="UP001331561">
    <property type="component" value="Unassembled WGS sequence"/>
</dbReference>
<gene>
    <name evidence="7" type="primary">ribH</name>
    <name evidence="8" type="ORF">VVD49_05580</name>
</gene>
<evidence type="ECO:0000313" key="9">
    <source>
        <dbReference type="Proteomes" id="UP001331561"/>
    </source>
</evidence>
<keyword evidence="5 7" id="KW-0808">Transferase</keyword>
<evidence type="ECO:0000256" key="1">
    <source>
        <dbReference type="ARBA" id="ARBA00004917"/>
    </source>
</evidence>
<dbReference type="EC" id="2.5.1.78" evidence="3 7"/>
<comment type="catalytic activity">
    <reaction evidence="6 7">
        <text>(2S)-2-hydroxy-3-oxobutyl phosphate + 5-amino-6-(D-ribitylamino)uracil = 6,7-dimethyl-8-(1-D-ribityl)lumazine + phosphate + 2 H2O + H(+)</text>
        <dbReference type="Rhea" id="RHEA:26152"/>
        <dbReference type="ChEBI" id="CHEBI:15377"/>
        <dbReference type="ChEBI" id="CHEBI:15378"/>
        <dbReference type="ChEBI" id="CHEBI:15934"/>
        <dbReference type="ChEBI" id="CHEBI:43474"/>
        <dbReference type="ChEBI" id="CHEBI:58201"/>
        <dbReference type="ChEBI" id="CHEBI:58830"/>
        <dbReference type="EC" id="2.5.1.78"/>
    </reaction>
</comment>
<organism evidence="8 9">
    <name type="scientific">Uliginosibacterium silvisoli</name>
    <dbReference type="NCBI Taxonomy" id="3114758"/>
    <lineage>
        <taxon>Bacteria</taxon>
        <taxon>Pseudomonadati</taxon>
        <taxon>Pseudomonadota</taxon>
        <taxon>Betaproteobacteria</taxon>
        <taxon>Rhodocyclales</taxon>
        <taxon>Zoogloeaceae</taxon>
        <taxon>Uliginosibacterium</taxon>
    </lineage>
</organism>